<name>A0A8D9C9Q4_9VIRU</name>
<dbReference type="EMBL" id="OU342829">
    <property type="protein sequence ID" value="CAG7581501.1"/>
    <property type="molecule type" value="Genomic_DNA"/>
</dbReference>
<accession>A0A8D9C9Q4</accession>
<protein>
    <submittedName>
        <fullName evidence="1">Uncharacterized protein</fullName>
    </submittedName>
</protein>
<gene>
    <name evidence="1" type="ORF">SLAVMIC_00873</name>
</gene>
<sequence>MKLYKHKKSGEVILHGEKNWGIVLMDSKEKPFLGTITRRDPLDCEEFDGIIKMKPSSSYHRDKTFVIVTEKRIFFHKEYYNKVLYYIPNTQSIGYFGYNDFLYYLKARCENKILDGIIEFKNKTKPKMKKKSLFSDKEKLMEVIREQVMIYDREWGYENRQRYDQHQPWGGLDRQAYMEYIRSQLMNRMDR</sequence>
<organism evidence="1">
    <name type="scientific">uncultured marine phage</name>
    <dbReference type="NCBI Taxonomy" id="707152"/>
    <lineage>
        <taxon>Viruses</taxon>
        <taxon>environmental samples</taxon>
    </lineage>
</organism>
<proteinExistence type="predicted"/>
<evidence type="ECO:0000313" key="1">
    <source>
        <dbReference type="EMBL" id="CAG7581501.1"/>
    </source>
</evidence>
<reference evidence="1" key="1">
    <citation type="submission" date="2021-06" db="EMBL/GenBank/DDBJ databases">
        <authorList>
            <person name="Gannon L."/>
            <person name="Redgwell R T."/>
            <person name="Michniewski S."/>
            <person name="Harrison D C."/>
            <person name="Millard A."/>
        </authorList>
    </citation>
    <scope>NUCLEOTIDE SEQUENCE</scope>
</reference>